<accession>A0ABP7Q8D6</accession>
<protein>
    <submittedName>
        <fullName evidence="1">Uncharacterized protein</fullName>
    </submittedName>
</protein>
<dbReference type="RefSeq" id="WP_344809387.1">
    <property type="nucleotide sequence ID" value="NZ_BAABBO010000021.1"/>
</dbReference>
<proteinExistence type="predicted"/>
<keyword evidence="2" id="KW-1185">Reference proteome</keyword>
<reference evidence="2" key="1">
    <citation type="journal article" date="2019" name="Int. J. Syst. Evol. Microbiol.">
        <title>The Global Catalogue of Microorganisms (GCM) 10K type strain sequencing project: providing services to taxonomists for standard genome sequencing and annotation.</title>
        <authorList>
            <consortium name="The Broad Institute Genomics Platform"/>
            <consortium name="The Broad Institute Genome Sequencing Center for Infectious Disease"/>
            <person name="Wu L."/>
            <person name="Ma J."/>
        </authorList>
    </citation>
    <scope>NUCLEOTIDE SEQUENCE [LARGE SCALE GENOMIC DNA]</scope>
    <source>
        <strain evidence="2">JCM 17555</strain>
    </source>
</reference>
<name>A0ABP7Q8D6_9GAMM</name>
<organism evidence="1 2">
    <name type="scientific">Allohahella marinimesophila</name>
    <dbReference type="NCBI Taxonomy" id="1054972"/>
    <lineage>
        <taxon>Bacteria</taxon>
        <taxon>Pseudomonadati</taxon>
        <taxon>Pseudomonadota</taxon>
        <taxon>Gammaproteobacteria</taxon>
        <taxon>Oceanospirillales</taxon>
        <taxon>Hahellaceae</taxon>
        <taxon>Allohahella</taxon>
    </lineage>
</organism>
<gene>
    <name evidence="1" type="ORF">GCM10022278_38100</name>
</gene>
<sequence>MFNEFKADLILGLEDRPAAAILKAMSYRNPNPKNLDRLKSALDDDWLGLNSGSFDLKYSAPEFLLALSKAAGLDIEKSRRRIEAIQQYLSDEEQAFKPYIWVESHFERKSQPIFALAACEPHRHLPFPKGFWQLALEVQLHKAKALARQHMAETEGTLVMWGRIQAYWLFHESPQSAHSVSSR</sequence>
<dbReference type="Proteomes" id="UP001501337">
    <property type="component" value="Unassembled WGS sequence"/>
</dbReference>
<evidence type="ECO:0000313" key="2">
    <source>
        <dbReference type="Proteomes" id="UP001501337"/>
    </source>
</evidence>
<comment type="caution">
    <text evidence="1">The sequence shown here is derived from an EMBL/GenBank/DDBJ whole genome shotgun (WGS) entry which is preliminary data.</text>
</comment>
<evidence type="ECO:0000313" key="1">
    <source>
        <dbReference type="EMBL" id="GAA3977724.1"/>
    </source>
</evidence>
<dbReference type="EMBL" id="BAABBO010000021">
    <property type="protein sequence ID" value="GAA3977724.1"/>
    <property type="molecule type" value="Genomic_DNA"/>
</dbReference>